<feature type="compositionally biased region" description="Basic and acidic residues" evidence="1">
    <location>
        <begin position="101"/>
        <end position="111"/>
    </location>
</feature>
<dbReference type="InParanoid" id="A0A369IZY8"/>
<comment type="caution">
    <text evidence="2">The sequence shown here is derived from an EMBL/GenBank/DDBJ whole genome shotgun (WGS) entry which is preliminary data.</text>
</comment>
<feature type="compositionally biased region" description="Low complexity" evidence="1">
    <location>
        <begin position="15"/>
        <end position="34"/>
    </location>
</feature>
<evidence type="ECO:0000256" key="1">
    <source>
        <dbReference type="SAM" id="MobiDB-lite"/>
    </source>
</evidence>
<name>A0A369IZY8_HYPMA</name>
<dbReference type="EMBL" id="LUEZ02000096">
    <property type="protein sequence ID" value="RDB14712.1"/>
    <property type="molecule type" value="Genomic_DNA"/>
</dbReference>
<dbReference type="OrthoDB" id="5544050at2759"/>
<protein>
    <submittedName>
        <fullName evidence="2">Uncharacterized protein</fullName>
    </submittedName>
</protein>
<organism evidence="2 3">
    <name type="scientific">Hypsizygus marmoreus</name>
    <name type="common">White beech mushroom</name>
    <name type="synonym">Agaricus marmoreus</name>
    <dbReference type="NCBI Taxonomy" id="39966"/>
    <lineage>
        <taxon>Eukaryota</taxon>
        <taxon>Fungi</taxon>
        <taxon>Dikarya</taxon>
        <taxon>Basidiomycota</taxon>
        <taxon>Agaricomycotina</taxon>
        <taxon>Agaricomycetes</taxon>
        <taxon>Agaricomycetidae</taxon>
        <taxon>Agaricales</taxon>
        <taxon>Tricholomatineae</taxon>
        <taxon>Lyophyllaceae</taxon>
        <taxon>Hypsizygus</taxon>
    </lineage>
</organism>
<feature type="compositionally biased region" description="Basic and acidic residues" evidence="1">
    <location>
        <begin position="50"/>
        <end position="69"/>
    </location>
</feature>
<evidence type="ECO:0000313" key="3">
    <source>
        <dbReference type="Proteomes" id="UP000076154"/>
    </source>
</evidence>
<feature type="region of interest" description="Disordered" evidence="1">
    <location>
        <begin position="1"/>
        <end position="144"/>
    </location>
</feature>
<gene>
    <name evidence="2" type="ORF">Hypma_016404</name>
</gene>
<dbReference type="Proteomes" id="UP000076154">
    <property type="component" value="Unassembled WGS sequence"/>
</dbReference>
<sequence>MSNSLSPFTDNGYASPVVAHSPAPSSKSSSTRSTPKPPNVFTNDGSFLERFQRTKKEEEEKRQEQEALEKKKHFDTRFKNRGKRPPPDPTPSSDITSCSSSDEHPSKKVKSDQQPITEYEKQVKTYTGGASMKDTGTGIRPLVK</sequence>
<keyword evidence="3" id="KW-1185">Reference proteome</keyword>
<reference evidence="2" key="1">
    <citation type="submission" date="2018-04" db="EMBL/GenBank/DDBJ databases">
        <title>Whole genome sequencing of Hypsizygus marmoreus.</title>
        <authorList>
            <person name="Choi I.-G."/>
            <person name="Min B."/>
            <person name="Kim J.-G."/>
            <person name="Kim S."/>
            <person name="Oh Y.-L."/>
            <person name="Kong W.-S."/>
            <person name="Park H."/>
            <person name="Jeong J."/>
            <person name="Song E.-S."/>
        </authorList>
    </citation>
    <scope>NUCLEOTIDE SEQUENCE [LARGE SCALE GENOMIC DNA]</scope>
    <source>
        <strain evidence="2">51987-8</strain>
    </source>
</reference>
<feature type="compositionally biased region" description="Basic residues" evidence="1">
    <location>
        <begin position="70"/>
        <end position="84"/>
    </location>
</feature>
<feature type="compositionally biased region" description="Low complexity" evidence="1">
    <location>
        <begin position="91"/>
        <end position="100"/>
    </location>
</feature>
<dbReference type="AlphaFoldDB" id="A0A369IZY8"/>
<proteinExistence type="predicted"/>
<evidence type="ECO:0000313" key="2">
    <source>
        <dbReference type="EMBL" id="RDB14712.1"/>
    </source>
</evidence>
<accession>A0A369IZY8</accession>